<keyword evidence="1" id="KW-0732">Signal</keyword>
<dbReference type="Proteomes" id="UP001054846">
    <property type="component" value="Chromosome"/>
</dbReference>
<evidence type="ECO:0008006" key="4">
    <source>
        <dbReference type="Google" id="ProtNLM"/>
    </source>
</evidence>
<evidence type="ECO:0000256" key="1">
    <source>
        <dbReference type="SAM" id="SignalP"/>
    </source>
</evidence>
<dbReference type="EMBL" id="CP063845">
    <property type="protein sequence ID" value="UFP95571.1"/>
    <property type="molecule type" value="Genomic_DNA"/>
</dbReference>
<organism evidence="2 3">
    <name type="scientific">Gloeobacter morelensis MG652769</name>
    <dbReference type="NCBI Taxonomy" id="2781736"/>
    <lineage>
        <taxon>Bacteria</taxon>
        <taxon>Bacillati</taxon>
        <taxon>Cyanobacteriota</taxon>
        <taxon>Cyanophyceae</taxon>
        <taxon>Gloeobacterales</taxon>
        <taxon>Gloeobacteraceae</taxon>
        <taxon>Gloeobacter</taxon>
        <taxon>Gloeobacter morelensis</taxon>
    </lineage>
</organism>
<protein>
    <recommendedName>
        <fullName evidence="4">Secreted protein</fullName>
    </recommendedName>
</protein>
<reference evidence="2 3" key="1">
    <citation type="journal article" date="2021" name="Genome Biol. Evol.">
        <title>Complete Genome Sequencing of a Novel Gloeobacter Species from a Waterfall Cave in Mexico.</title>
        <authorList>
            <person name="Saw J.H."/>
            <person name="Cardona T."/>
            <person name="Montejano G."/>
        </authorList>
    </citation>
    <scope>NUCLEOTIDE SEQUENCE [LARGE SCALE GENOMIC DNA]</scope>
    <source>
        <strain evidence="2">MG652769</strain>
    </source>
</reference>
<gene>
    <name evidence="2" type="ORF">ISF26_04815</name>
</gene>
<accession>A0ABY3PPJ9</accession>
<evidence type="ECO:0000313" key="3">
    <source>
        <dbReference type="Proteomes" id="UP001054846"/>
    </source>
</evidence>
<evidence type="ECO:0000313" key="2">
    <source>
        <dbReference type="EMBL" id="UFP95571.1"/>
    </source>
</evidence>
<name>A0ABY3PPJ9_9CYAN</name>
<feature type="chain" id="PRO_5047508218" description="Secreted protein" evidence="1">
    <location>
        <begin position="23"/>
        <end position="94"/>
    </location>
</feature>
<dbReference type="RefSeq" id="WP_230842799.1">
    <property type="nucleotide sequence ID" value="NZ_CP063845.1"/>
</dbReference>
<keyword evidence="3" id="KW-1185">Reference proteome</keyword>
<feature type="signal peptide" evidence="1">
    <location>
        <begin position="1"/>
        <end position="22"/>
    </location>
</feature>
<proteinExistence type="predicted"/>
<sequence length="94" mass="10357">MSKRIYLFAIVAALLVPSVVGAQGMLMDMVANKVIDKYQSSTCDQLKTQKNEPPSAKEKKAIQLLRDDPQARTAFLNKVAGPITNKMFECGMIP</sequence>